<dbReference type="AlphaFoldDB" id="A0AAJ8LVB1"/>
<evidence type="ECO:0000313" key="1">
    <source>
        <dbReference type="EMBL" id="WWD80317.1"/>
    </source>
</evidence>
<dbReference type="EMBL" id="CP144914">
    <property type="protein sequence ID" value="WWD80317.1"/>
    <property type="molecule type" value="Genomic_DNA"/>
</dbReference>
<sequence length="55" mass="6633">MQTTENIEKTMLLTHGYCFEEYNRSLDKKIIVEKNRAQEYQKSKAVTYEANKKMR</sequence>
<proteinExistence type="predicted"/>
<dbReference type="InterPro" id="IPR058676">
    <property type="entry name" value="YuzK"/>
</dbReference>
<organism evidence="1 2">
    <name type="scientific">Alkalicoccus halolimnae</name>
    <dbReference type="NCBI Taxonomy" id="1667239"/>
    <lineage>
        <taxon>Bacteria</taxon>
        <taxon>Bacillati</taxon>
        <taxon>Bacillota</taxon>
        <taxon>Bacilli</taxon>
        <taxon>Bacillales</taxon>
        <taxon>Bacillaceae</taxon>
        <taxon>Alkalicoccus</taxon>
    </lineage>
</organism>
<dbReference type="Pfam" id="PF26149">
    <property type="entry name" value="YuzK"/>
    <property type="match status" value="1"/>
</dbReference>
<dbReference type="KEGG" id="ahal:FTX54_001740"/>
<dbReference type="Proteomes" id="UP000321816">
    <property type="component" value="Chromosome"/>
</dbReference>
<keyword evidence="2" id="KW-1185">Reference proteome</keyword>
<evidence type="ECO:0000313" key="2">
    <source>
        <dbReference type="Proteomes" id="UP000321816"/>
    </source>
</evidence>
<accession>A0AAJ8LVB1</accession>
<gene>
    <name evidence="1" type="ORF">FTX54_001740</name>
</gene>
<reference evidence="1 2" key="1">
    <citation type="submission" date="2024-01" db="EMBL/GenBank/DDBJ databases">
        <title>Complete Genome Sequence of Alkalicoccus halolimnae BZ-SZ-XJ29T, a Moderately Halophilic Bacterium Isolated from a Salt Lake.</title>
        <authorList>
            <person name="Zhao B."/>
        </authorList>
    </citation>
    <scope>NUCLEOTIDE SEQUENCE [LARGE SCALE GENOMIC DNA]</scope>
    <source>
        <strain evidence="1 2">BZ-SZ-XJ29</strain>
    </source>
</reference>
<name>A0AAJ8LVB1_9BACI</name>
<dbReference type="RefSeq" id="WP_187254591.1">
    <property type="nucleotide sequence ID" value="NZ_CP144914.1"/>
</dbReference>
<protein>
    <submittedName>
        <fullName evidence="1">Uncharacterized protein</fullName>
    </submittedName>
</protein>